<dbReference type="GO" id="GO:0005737">
    <property type="term" value="C:cytoplasm"/>
    <property type="evidence" value="ECO:0007669"/>
    <property type="project" value="UniProtKB-SubCell"/>
</dbReference>
<keyword evidence="4" id="KW-1185">Reference proteome</keyword>
<dbReference type="PANTHER" id="PTHR21043:SF0">
    <property type="entry name" value="MITOCHONDRIAL ASSEMBLY OF RIBOSOMAL LARGE SUBUNIT PROTEIN 1"/>
    <property type="match status" value="1"/>
</dbReference>
<accession>A0A412G6V8</accession>
<dbReference type="SUPFAM" id="SSF81301">
    <property type="entry name" value="Nucleotidyltransferase"/>
    <property type="match status" value="1"/>
</dbReference>
<dbReference type="GO" id="GO:0017148">
    <property type="term" value="P:negative regulation of translation"/>
    <property type="evidence" value="ECO:0007669"/>
    <property type="project" value="UniProtKB-UniRule"/>
</dbReference>
<dbReference type="RefSeq" id="WP_117892839.1">
    <property type="nucleotide sequence ID" value="NZ_CABJCV010000001.1"/>
</dbReference>
<dbReference type="PANTHER" id="PTHR21043">
    <property type="entry name" value="IOJAP SUPERFAMILY ORTHOLOG"/>
    <property type="match status" value="1"/>
</dbReference>
<keyword evidence="2" id="KW-0963">Cytoplasm</keyword>
<dbReference type="GO" id="GO:0043023">
    <property type="term" value="F:ribosomal large subunit binding"/>
    <property type="evidence" value="ECO:0007669"/>
    <property type="project" value="TreeGrafter"/>
</dbReference>
<dbReference type="Gene3D" id="3.30.460.10">
    <property type="entry name" value="Beta Polymerase, domain 2"/>
    <property type="match status" value="1"/>
</dbReference>
<comment type="similarity">
    <text evidence="1 2">Belongs to the Iojap/RsfS family.</text>
</comment>
<name>A0A412G6V8_9FIRM</name>
<dbReference type="HAMAP" id="MF_01477">
    <property type="entry name" value="Iojap_RsfS"/>
    <property type="match status" value="1"/>
</dbReference>
<gene>
    <name evidence="2 3" type="primary">rsfS</name>
    <name evidence="3" type="ORF">DWY25_01630</name>
</gene>
<proteinExistence type="inferred from homology"/>
<comment type="function">
    <text evidence="2">Functions as a ribosomal silencing factor. Interacts with ribosomal protein uL14 (rplN), blocking formation of intersubunit bridge B8. Prevents association of the 30S and 50S ribosomal subunits and the formation of functional ribosomes, thus repressing translation.</text>
</comment>
<dbReference type="GeneID" id="83014107"/>
<dbReference type="AlphaFoldDB" id="A0A412G6V8"/>
<dbReference type="NCBIfam" id="TIGR00090">
    <property type="entry name" value="rsfS_iojap_ybeB"/>
    <property type="match status" value="1"/>
</dbReference>
<comment type="subunit">
    <text evidence="2">Interacts with ribosomal protein uL14 (rplN).</text>
</comment>
<keyword evidence="2" id="KW-0678">Repressor</keyword>
<reference evidence="3 4" key="1">
    <citation type="submission" date="2018-08" db="EMBL/GenBank/DDBJ databases">
        <title>A genome reference for cultivated species of the human gut microbiota.</title>
        <authorList>
            <person name="Zou Y."/>
            <person name="Xue W."/>
            <person name="Luo G."/>
        </authorList>
    </citation>
    <scope>NUCLEOTIDE SEQUENCE [LARGE SCALE GENOMIC DNA]</scope>
    <source>
        <strain evidence="3 4">AF24-29</strain>
    </source>
</reference>
<dbReference type="GO" id="GO:0042256">
    <property type="term" value="P:cytosolic ribosome assembly"/>
    <property type="evidence" value="ECO:0007669"/>
    <property type="project" value="UniProtKB-UniRule"/>
</dbReference>
<protein>
    <recommendedName>
        <fullName evidence="2">Ribosomal silencing factor RsfS</fullName>
    </recommendedName>
</protein>
<comment type="subcellular location">
    <subcellularLocation>
        <location evidence="2">Cytoplasm</location>
    </subcellularLocation>
</comment>
<dbReference type="InterPro" id="IPR043519">
    <property type="entry name" value="NT_sf"/>
</dbReference>
<evidence type="ECO:0000313" key="3">
    <source>
        <dbReference type="EMBL" id="RGR77021.1"/>
    </source>
</evidence>
<sequence>MSELLQKVVHAADQRLAEDLVVLDFRGHSPFTDYFVIASAKNERMADSIVDHVIEETEKAGYAVRNVEGGQGSRWLLVDLYEIVLHVFVGEERQVYNLEKLWGDLPRVEVQP</sequence>
<organism evidence="3 4">
    <name type="scientific">Holdemania filiformis</name>
    <dbReference type="NCBI Taxonomy" id="61171"/>
    <lineage>
        <taxon>Bacteria</taxon>
        <taxon>Bacillati</taxon>
        <taxon>Bacillota</taxon>
        <taxon>Erysipelotrichia</taxon>
        <taxon>Erysipelotrichales</taxon>
        <taxon>Erysipelotrichaceae</taxon>
        <taxon>Holdemania</taxon>
    </lineage>
</organism>
<evidence type="ECO:0000256" key="1">
    <source>
        <dbReference type="ARBA" id="ARBA00010574"/>
    </source>
</evidence>
<dbReference type="Proteomes" id="UP000284178">
    <property type="component" value="Unassembled WGS sequence"/>
</dbReference>
<dbReference type="EMBL" id="QRUP01000001">
    <property type="protein sequence ID" value="RGR77021.1"/>
    <property type="molecule type" value="Genomic_DNA"/>
</dbReference>
<evidence type="ECO:0000256" key="2">
    <source>
        <dbReference type="HAMAP-Rule" id="MF_01477"/>
    </source>
</evidence>
<comment type="caution">
    <text evidence="3">The sequence shown here is derived from an EMBL/GenBank/DDBJ whole genome shotgun (WGS) entry which is preliminary data.</text>
</comment>
<evidence type="ECO:0000313" key="4">
    <source>
        <dbReference type="Proteomes" id="UP000284178"/>
    </source>
</evidence>
<dbReference type="Pfam" id="PF02410">
    <property type="entry name" value="RsfS"/>
    <property type="match status" value="1"/>
</dbReference>
<dbReference type="InterPro" id="IPR004394">
    <property type="entry name" value="Iojap/RsfS/C7orf30"/>
</dbReference>
<keyword evidence="2" id="KW-0810">Translation regulation</keyword>
<dbReference type="GO" id="GO:0090071">
    <property type="term" value="P:negative regulation of ribosome biogenesis"/>
    <property type="evidence" value="ECO:0007669"/>
    <property type="project" value="UniProtKB-UniRule"/>
</dbReference>